<dbReference type="EMBL" id="OZ022408">
    <property type="protein sequence ID" value="CAK9439547.1"/>
    <property type="molecule type" value="Genomic_DNA"/>
</dbReference>
<sequence length="201" mass="21701">MSDYSSQTVAQLKDILKERGLSTDGKKADLVTRLIDSDNVTTTNDDDNAPAATAEATIETAQSTTTPAEKPAAAEQQPSAVSQEESTLTVIQPQPKKTKHAEDAPAPAPPPKVLTADERKQLAIELLQKKVARAEKFGDEKAAAEARKDLSRVEKFGVELGTALAREIGLVDDKLKSHGFKKRFNNGKHRGFKKSGRGGRK</sequence>
<evidence type="ECO:0000256" key="1">
    <source>
        <dbReference type="ARBA" id="ARBA00022553"/>
    </source>
</evidence>
<dbReference type="InterPro" id="IPR040746">
    <property type="entry name" value="THO1_MOS11_C"/>
</dbReference>
<keyword evidence="1" id="KW-0597">Phosphoprotein</keyword>
<dbReference type="InterPro" id="IPR003034">
    <property type="entry name" value="SAP_dom"/>
</dbReference>
<accession>A0ABP0ZP06</accession>
<dbReference type="SMART" id="SM00513">
    <property type="entry name" value="SAP"/>
    <property type="match status" value="1"/>
</dbReference>
<dbReference type="SUPFAM" id="SSF68906">
    <property type="entry name" value="SAP domain"/>
    <property type="match status" value="1"/>
</dbReference>
<keyword evidence="6" id="KW-1185">Reference proteome</keyword>
<dbReference type="GeneID" id="92208843"/>
<feature type="region of interest" description="Disordered" evidence="3">
    <location>
        <begin position="180"/>
        <end position="201"/>
    </location>
</feature>
<evidence type="ECO:0000313" key="5">
    <source>
        <dbReference type="EMBL" id="CAK9439547.1"/>
    </source>
</evidence>
<organism evidence="5 6">
    <name type="scientific">Lodderomyces beijingensis</name>
    <dbReference type="NCBI Taxonomy" id="1775926"/>
    <lineage>
        <taxon>Eukaryota</taxon>
        <taxon>Fungi</taxon>
        <taxon>Dikarya</taxon>
        <taxon>Ascomycota</taxon>
        <taxon>Saccharomycotina</taxon>
        <taxon>Pichiomycetes</taxon>
        <taxon>Debaryomycetaceae</taxon>
        <taxon>Candida/Lodderomyces clade</taxon>
        <taxon>Lodderomyces</taxon>
    </lineage>
</organism>
<protein>
    <recommendedName>
        <fullName evidence="4">SAP domain-containing protein</fullName>
    </recommendedName>
</protein>
<feature type="compositionally biased region" description="Polar residues" evidence="3">
    <location>
        <begin position="81"/>
        <end position="92"/>
    </location>
</feature>
<dbReference type="Pfam" id="PF18592">
    <property type="entry name" value="Tho1_MOS11_C"/>
    <property type="match status" value="1"/>
</dbReference>
<gene>
    <name evidence="5" type="ORF">LODBEIA_P36470</name>
</gene>
<dbReference type="Gene3D" id="1.10.720.30">
    <property type="entry name" value="SAP domain"/>
    <property type="match status" value="1"/>
</dbReference>
<evidence type="ECO:0000256" key="2">
    <source>
        <dbReference type="ARBA" id="ARBA00046328"/>
    </source>
</evidence>
<feature type="compositionally biased region" description="Low complexity" evidence="3">
    <location>
        <begin position="37"/>
        <end position="80"/>
    </location>
</feature>
<evidence type="ECO:0000313" key="6">
    <source>
        <dbReference type="Proteomes" id="UP001497383"/>
    </source>
</evidence>
<reference evidence="5 6" key="1">
    <citation type="submission" date="2024-03" db="EMBL/GenBank/DDBJ databases">
        <authorList>
            <person name="Brejova B."/>
        </authorList>
    </citation>
    <scope>NUCLEOTIDE SEQUENCE [LARGE SCALE GENOMIC DNA]</scope>
    <source>
        <strain evidence="5 6">CBS 14171</strain>
    </source>
</reference>
<evidence type="ECO:0000256" key="3">
    <source>
        <dbReference type="SAM" id="MobiDB-lite"/>
    </source>
</evidence>
<dbReference type="RefSeq" id="XP_066830585.1">
    <property type="nucleotide sequence ID" value="XM_066973780.1"/>
</dbReference>
<name>A0ABP0ZP06_9ASCO</name>
<proteinExistence type="inferred from homology"/>
<feature type="domain" description="SAP" evidence="4">
    <location>
        <begin position="4"/>
        <end position="38"/>
    </location>
</feature>
<comment type="similarity">
    <text evidence="2">Belongs to the SAP domain-containing ribonucleoprotein family.</text>
</comment>
<dbReference type="PANTHER" id="PTHR46551:SF1">
    <property type="entry name" value="SAP DOMAIN-CONTAINING RIBONUCLEOPROTEIN"/>
    <property type="match status" value="1"/>
</dbReference>
<dbReference type="Proteomes" id="UP001497383">
    <property type="component" value="Chromosome 4"/>
</dbReference>
<dbReference type="InterPro" id="IPR052240">
    <property type="entry name" value="SAP_domain_ribonucleoprotein"/>
</dbReference>
<feature type="region of interest" description="Disordered" evidence="3">
    <location>
        <begin position="36"/>
        <end position="117"/>
    </location>
</feature>
<dbReference type="InterPro" id="IPR036361">
    <property type="entry name" value="SAP_dom_sf"/>
</dbReference>
<dbReference type="PANTHER" id="PTHR46551">
    <property type="entry name" value="SAP DOMAIN-CONTAINING RIBONUCLEOPROTEIN"/>
    <property type="match status" value="1"/>
</dbReference>
<dbReference type="PROSITE" id="PS50800">
    <property type="entry name" value="SAP"/>
    <property type="match status" value="1"/>
</dbReference>
<evidence type="ECO:0000259" key="4">
    <source>
        <dbReference type="PROSITE" id="PS50800"/>
    </source>
</evidence>
<dbReference type="Pfam" id="PF02037">
    <property type="entry name" value="SAP"/>
    <property type="match status" value="1"/>
</dbReference>